<accession>A0ABU1LCG1</accession>
<reference evidence="2 3" key="1">
    <citation type="submission" date="2023-07" db="EMBL/GenBank/DDBJ databases">
        <title>Sorghum-associated microbial communities from plants grown in Nebraska, USA.</title>
        <authorList>
            <person name="Schachtman D."/>
        </authorList>
    </citation>
    <scope>NUCLEOTIDE SEQUENCE [LARGE SCALE GENOMIC DNA]</scope>
    <source>
        <strain evidence="2 3">DS1709</strain>
    </source>
</reference>
<comment type="caution">
    <text evidence="2">The sequence shown here is derived from an EMBL/GenBank/DDBJ whole genome shotgun (WGS) entry which is preliminary data.</text>
</comment>
<dbReference type="RefSeq" id="WP_115980758.1">
    <property type="nucleotide sequence ID" value="NZ_JAVDQS010000002.1"/>
</dbReference>
<dbReference type="SUPFAM" id="SSF52266">
    <property type="entry name" value="SGNH hydrolase"/>
    <property type="match status" value="1"/>
</dbReference>
<gene>
    <name evidence="2" type="ORF">J2781_001135</name>
</gene>
<keyword evidence="1" id="KW-0472">Membrane</keyword>
<organism evidence="2 3">
    <name type="scientific">Chryseobacterium geocarposphaerae</name>
    <dbReference type="NCBI Taxonomy" id="1416776"/>
    <lineage>
        <taxon>Bacteria</taxon>
        <taxon>Pseudomonadati</taxon>
        <taxon>Bacteroidota</taxon>
        <taxon>Flavobacteriia</taxon>
        <taxon>Flavobacteriales</taxon>
        <taxon>Weeksellaceae</taxon>
        <taxon>Chryseobacterium group</taxon>
        <taxon>Chryseobacterium</taxon>
    </lineage>
</organism>
<name>A0ABU1LCG1_9FLAO</name>
<dbReference type="EMBL" id="JAVDQS010000002">
    <property type="protein sequence ID" value="MDR6404220.1"/>
    <property type="molecule type" value="Genomic_DNA"/>
</dbReference>
<evidence type="ECO:0000313" key="2">
    <source>
        <dbReference type="EMBL" id="MDR6404220.1"/>
    </source>
</evidence>
<evidence type="ECO:0000256" key="1">
    <source>
        <dbReference type="SAM" id="Phobius"/>
    </source>
</evidence>
<dbReference type="Gene3D" id="3.40.50.1110">
    <property type="entry name" value="SGNH hydrolase"/>
    <property type="match status" value="1"/>
</dbReference>
<keyword evidence="1" id="KW-0812">Transmembrane</keyword>
<feature type="transmembrane region" description="Helical" evidence="1">
    <location>
        <begin position="6"/>
        <end position="26"/>
    </location>
</feature>
<protein>
    <submittedName>
        <fullName evidence="2">Uncharacterized protein</fullName>
    </submittedName>
</protein>
<keyword evidence="3" id="KW-1185">Reference proteome</keyword>
<dbReference type="InterPro" id="IPR036514">
    <property type="entry name" value="SGNH_hydro_sf"/>
</dbReference>
<keyword evidence="1" id="KW-1133">Transmembrane helix</keyword>
<dbReference type="Proteomes" id="UP001184853">
    <property type="component" value="Unassembled WGS sequence"/>
</dbReference>
<sequence>MRKSIVRLILFSVIPFLVIGYSVFIMNKNTDNFYKRFTSPQQNSLILGSSRAASMDPEIIDQMIHSKFPNAKLYNYAFTWAHSPFGPKYLESIKKKIIPETKDGVFIVTVEPTALMVDKSQPDDPEFYVENDKSVAKTCMVSTNPNVEYLIESYDFSITNELNKKIKPPKNVIAEVRVLDNGKVEGKIIKQNSPEKQEQINKIKMNEFQVKINKLKVSENRFSYLKKTIDFLQQHGKVILVRMPVNKVPYSIENSSFPDFDEKISEIAAAEKVKYINYNNIPNNFIWTDEVHLNPESMKEFSKVIGNDVLNY</sequence>
<evidence type="ECO:0000313" key="3">
    <source>
        <dbReference type="Proteomes" id="UP001184853"/>
    </source>
</evidence>
<proteinExistence type="predicted"/>